<gene>
    <name evidence="7" type="ORF">A5677_04155</name>
</gene>
<name>A0A1B9CUL5_MYCMA</name>
<dbReference type="OrthoDB" id="286404at2"/>
<dbReference type="AlphaFoldDB" id="A0A1B9CUL5"/>
<dbReference type="Gene3D" id="3.40.50.720">
    <property type="entry name" value="NAD(P)-binding Rossmann-like Domain"/>
    <property type="match status" value="1"/>
</dbReference>
<dbReference type="SUPFAM" id="SSF51735">
    <property type="entry name" value="NAD(P)-binding Rossmann-fold domains"/>
    <property type="match status" value="1"/>
</dbReference>
<dbReference type="InterPro" id="IPR002347">
    <property type="entry name" value="SDR_fam"/>
</dbReference>
<evidence type="ECO:0000256" key="1">
    <source>
        <dbReference type="ARBA" id="ARBA00004191"/>
    </source>
</evidence>
<comment type="caution">
    <text evidence="7">The sequence shown here is derived from an EMBL/GenBank/DDBJ whole genome shotgun (WGS) entry which is preliminary data.</text>
</comment>
<comment type="subcellular location">
    <subcellularLocation>
        <location evidence="1">Secreted</location>
        <location evidence="1">Cell wall</location>
    </subcellularLocation>
</comment>
<evidence type="ECO:0000313" key="8">
    <source>
        <dbReference type="Proteomes" id="UP000092683"/>
    </source>
</evidence>
<dbReference type="FunFam" id="3.40.50.720:FF:000173">
    <property type="entry name" value="3-oxoacyl-[acyl-carrier protein] reductase"/>
    <property type="match status" value="1"/>
</dbReference>
<dbReference type="PANTHER" id="PTHR42879">
    <property type="entry name" value="3-OXOACYL-(ACYL-CARRIER-PROTEIN) REDUCTASE"/>
    <property type="match status" value="1"/>
</dbReference>
<proteinExistence type="inferred from homology"/>
<evidence type="ECO:0000256" key="4">
    <source>
        <dbReference type="ARBA" id="ARBA00023002"/>
    </source>
</evidence>
<dbReference type="InterPro" id="IPR050259">
    <property type="entry name" value="SDR"/>
</dbReference>
<keyword evidence="4" id="KW-0560">Oxidoreductase</keyword>
<dbReference type="Pfam" id="PF13561">
    <property type="entry name" value="adh_short_C2"/>
    <property type="match status" value="1"/>
</dbReference>
<evidence type="ECO:0000256" key="6">
    <source>
        <dbReference type="ARBA" id="ARBA00047400"/>
    </source>
</evidence>
<dbReference type="Proteomes" id="UP000092683">
    <property type="component" value="Unassembled WGS sequence"/>
</dbReference>
<dbReference type="PANTHER" id="PTHR42879:SF2">
    <property type="entry name" value="3-OXOACYL-[ACYL-CARRIER-PROTEIN] REDUCTASE FABG"/>
    <property type="match status" value="1"/>
</dbReference>
<evidence type="ECO:0000256" key="5">
    <source>
        <dbReference type="ARBA" id="ARBA00040781"/>
    </source>
</evidence>
<dbReference type="RefSeq" id="WP_065483264.1">
    <property type="nucleotide sequence ID" value="NZ_MBEE01000220.1"/>
</dbReference>
<dbReference type="InterPro" id="IPR036291">
    <property type="entry name" value="NAD(P)-bd_dom_sf"/>
</dbReference>
<comment type="similarity">
    <text evidence="2">Belongs to the short-chain dehydrogenases/reductases (SDR) family.</text>
</comment>
<evidence type="ECO:0000256" key="3">
    <source>
        <dbReference type="ARBA" id="ARBA00022512"/>
    </source>
</evidence>
<sequence>MSETSRVALVTGASRGIGAATARVLAEQGFRVVVNYRSSVAEADEVVAAVTAAGGEAVAMRADVTEPDDVAAMVDDVVQRWGGVDVLVHNALIPFTVTSFADLTWEQLGGKLDRELHAAFLVTKAVVAGMISRDYGRLIFLSTGLSRHPRAGMIALGTAKAALDQFVRYIALELAPHGITANLVAPATVNETKVTEQLAADQLSRLGAANPMGRLVRLDEVARTVAFLASAESGFTTGHYLPVNGGLSMD</sequence>
<accession>A0A1B9CUL5</accession>
<dbReference type="EMBL" id="MBEE01000220">
    <property type="protein sequence ID" value="OCB46383.1"/>
    <property type="molecule type" value="Genomic_DNA"/>
</dbReference>
<keyword evidence="3" id="KW-0134">Cell wall</keyword>
<reference evidence="7 8" key="1">
    <citation type="submission" date="2016-06" db="EMBL/GenBank/DDBJ databases">
        <authorList>
            <person name="Kjaerup R.B."/>
            <person name="Dalgaard T.S."/>
            <person name="Juul-Madsen H.R."/>
        </authorList>
    </citation>
    <scope>NUCLEOTIDE SEQUENCE [LARGE SCALE GENOMIC DNA]</scope>
    <source>
        <strain evidence="7 8">E3012</strain>
    </source>
</reference>
<evidence type="ECO:0000256" key="2">
    <source>
        <dbReference type="ARBA" id="ARBA00006484"/>
    </source>
</evidence>
<evidence type="ECO:0000313" key="7">
    <source>
        <dbReference type="EMBL" id="OCB46383.1"/>
    </source>
</evidence>
<dbReference type="PRINTS" id="PR00081">
    <property type="entry name" value="GDHRDH"/>
</dbReference>
<comment type="catalytic activity">
    <reaction evidence="6">
        <text>a (3R)-hydroxyacyl-[ACP] + NADP(+) = a 3-oxoacyl-[ACP] + NADPH + H(+)</text>
        <dbReference type="Rhea" id="RHEA:17397"/>
        <dbReference type="Rhea" id="RHEA-COMP:9916"/>
        <dbReference type="Rhea" id="RHEA-COMP:9945"/>
        <dbReference type="ChEBI" id="CHEBI:15378"/>
        <dbReference type="ChEBI" id="CHEBI:57783"/>
        <dbReference type="ChEBI" id="CHEBI:58349"/>
        <dbReference type="ChEBI" id="CHEBI:78776"/>
        <dbReference type="ChEBI" id="CHEBI:78827"/>
        <dbReference type="EC" id="1.1.1.100"/>
    </reaction>
    <physiologicalReaction direction="right-to-left" evidence="6">
        <dbReference type="Rhea" id="RHEA:17399"/>
    </physiologicalReaction>
</comment>
<organism evidence="7 8">
    <name type="scientific">Mycobacterium malmoense</name>
    <dbReference type="NCBI Taxonomy" id="1780"/>
    <lineage>
        <taxon>Bacteria</taxon>
        <taxon>Bacillati</taxon>
        <taxon>Actinomycetota</taxon>
        <taxon>Actinomycetes</taxon>
        <taxon>Mycobacteriales</taxon>
        <taxon>Mycobacteriaceae</taxon>
        <taxon>Mycobacterium</taxon>
    </lineage>
</organism>
<dbReference type="GO" id="GO:0004316">
    <property type="term" value="F:3-oxoacyl-[acyl-carrier-protein] reductase (NADPH) activity"/>
    <property type="evidence" value="ECO:0007669"/>
    <property type="project" value="UniProtKB-EC"/>
</dbReference>
<protein>
    <recommendedName>
        <fullName evidence="5">3-oxoacyl-[acyl-carrier-protein] reductase MabA</fullName>
    </recommendedName>
</protein>
<keyword evidence="3" id="KW-0964">Secreted</keyword>